<dbReference type="InterPro" id="IPR013783">
    <property type="entry name" value="Ig-like_fold"/>
</dbReference>
<dbReference type="InterPro" id="IPR057687">
    <property type="entry name" value="DUF7927"/>
</dbReference>
<evidence type="ECO:0000256" key="2">
    <source>
        <dbReference type="SAM" id="Phobius"/>
    </source>
</evidence>
<feature type="compositionally biased region" description="Low complexity" evidence="1">
    <location>
        <begin position="643"/>
        <end position="666"/>
    </location>
</feature>
<feature type="region of interest" description="Disordered" evidence="1">
    <location>
        <begin position="634"/>
        <end position="669"/>
    </location>
</feature>
<keyword evidence="3" id="KW-0732">Signal</keyword>
<evidence type="ECO:0000313" key="5">
    <source>
        <dbReference type="EMBL" id="MEU6825692.1"/>
    </source>
</evidence>
<dbReference type="Gene3D" id="2.60.40.10">
    <property type="entry name" value="Immunoglobulins"/>
    <property type="match status" value="1"/>
</dbReference>
<proteinExistence type="predicted"/>
<comment type="caution">
    <text evidence="5">The sequence shown here is derived from an EMBL/GenBank/DDBJ whole genome shotgun (WGS) entry which is preliminary data.</text>
</comment>
<evidence type="ECO:0000256" key="3">
    <source>
        <dbReference type="SAM" id="SignalP"/>
    </source>
</evidence>
<keyword evidence="2" id="KW-0472">Membrane</keyword>
<feature type="chain" id="PRO_5045375260" description="DUF7927 domain-containing protein" evidence="3">
    <location>
        <begin position="29"/>
        <end position="705"/>
    </location>
</feature>
<name>A0ABV3BZG6_9ACTN</name>
<keyword evidence="6" id="KW-1185">Reference proteome</keyword>
<dbReference type="EMBL" id="JBEYXV010000022">
    <property type="protein sequence ID" value="MEU6825692.1"/>
    <property type="molecule type" value="Genomic_DNA"/>
</dbReference>
<evidence type="ECO:0000259" key="4">
    <source>
        <dbReference type="Pfam" id="PF25549"/>
    </source>
</evidence>
<keyword evidence="2" id="KW-0812">Transmembrane</keyword>
<dbReference type="Pfam" id="PF25549">
    <property type="entry name" value="DUF7927"/>
    <property type="match status" value="1"/>
</dbReference>
<feature type="transmembrane region" description="Helical" evidence="2">
    <location>
        <begin position="680"/>
        <end position="699"/>
    </location>
</feature>
<feature type="signal peptide" evidence="3">
    <location>
        <begin position="1"/>
        <end position="28"/>
    </location>
</feature>
<dbReference type="RefSeq" id="WP_359356381.1">
    <property type="nucleotide sequence ID" value="NZ_JBEYXV010000022.1"/>
</dbReference>
<dbReference type="NCBIfam" id="TIGR01451">
    <property type="entry name" value="B_ant_repeat"/>
    <property type="match status" value="1"/>
</dbReference>
<keyword evidence="2" id="KW-1133">Transmembrane helix</keyword>
<sequence length="705" mass="73369">MRRAGGLTLATATVAAGVLTATATPASAEVIEPFAKRYDESLYGDFKTIGNTVLDCPTSPAAVAASCKETQQAKGTKNNNNFIERRIDTAGLTGTFDSSTGEVAIPPGAQVDYARLFWGGNAGTHRFGRTVRDICDLNREGNEPVDPAPGDPLTTSPVIRVGGGAQSTVNVENAVRSPNATQGPHYYTAEADVTDAFQGAPTGSPVEVAVGNVWAPSGQGCVGGWSLTVVYKYDGPNEQYAPDRRNVYIWGGHVIQRSTRRAVAPDGSTTVPVDGFYRTAGDIHASVTAYEGDWNTKGDRFLVDGKPVTEPHTGKADNFFISDDDGAVDPAYPNNLSIDAKAFEVPDGAIPVGAKSAKLTFTSTGDVYVPSQLALSVPVPDLEVTKTASPAKVKPGDKLTYTVKAKNISKLPYPGAKFSDDLSGNLDDATYNRDAKASTGTVSYTKPRIGYVGDIGPGETATVTYSVTVNDPVGGDGKLLNNVDVETPRSNCDKGSTDPNCTSEPVIDLPVPPVVVGSSPARRVVPPCGSTKNTITVRNPSRDPRIGATASWPVRPGTEPVASAGKVIKRGSTYVWKGNVPAMGKVTITQQVKVSCTPGKVTVITVTAPGSNCAKTRRGGDDPCTSAILARRVQGRPAPAADQHGQPGQPGQPQSGPQQHGGQQHGARAELAATGNSPTLLYSGAAAALCGFGVLALVASRGRRD</sequence>
<reference evidence="5 6" key="1">
    <citation type="submission" date="2024-06" db="EMBL/GenBank/DDBJ databases">
        <title>The Natural Products Discovery Center: Release of the First 8490 Sequenced Strains for Exploring Actinobacteria Biosynthetic Diversity.</title>
        <authorList>
            <person name="Kalkreuter E."/>
            <person name="Kautsar S.A."/>
            <person name="Yang D."/>
            <person name="Bader C.D."/>
            <person name="Teijaro C.N."/>
            <person name="Fluegel L."/>
            <person name="Davis C.M."/>
            <person name="Simpson J.R."/>
            <person name="Lauterbach L."/>
            <person name="Steele A.D."/>
            <person name="Gui C."/>
            <person name="Meng S."/>
            <person name="Li G."/>
            <person name="Viehrig K."/>
            <person name="Ye F."/>
            <person name="Su P."/>
            <person name="Kiefer A.F."/>
            <person name="Nichols A."/>
            <person name="Cepeda A.J."/>
            <person name="Yan W."/>
            <person name="Fan B."/>
            <person name="Jiang Y."/>
            <person name="Adhikari A."/>
            <person name="Zheng C.-J."/>
            <person name="Schuster L."/>
            <person name="Cowan T.M."/>
            <person name="Smanski M.J."/>
            <person name="Chevrette M.G."/>
            <person name="De Carvalho L.P.S."/>
            <person name="Shen B."/>
        </authorList>
    </citation>
    <scope>NUCLEOTIDE SEQUENCE [LARGE SCALE GENOMIC DNA]</scope>
    <source>
        <strain evidence="5 6">NPDC046838</strain>
    </source>
</reference>
<evidence type="ECO:0000313" key="6">
    <source>
        <dbReference type="Proteomes" id="UP001551176"/>
    </source>
</evidence>
<protein>
    <recommendedName>
        <fullName evidence="4">DUF7927 domain-containing protein</fullName>
    </recommendedName>
</protein>
<dbReference type="InterPro" id="IPR047589">
    <property type="entry name" value="DUF11_rpt"/>
</dbReference>
<feature type="domain" description="DUF7927" evidence="4">
    <location>
        <begin position="382"/>
        <end position="506"/>
    </location>
</feature>
<dbReference type="Proteomes" id="UP001551176">
    <property type="component" value="Unassembled WGS sequence"/>
</dbReference>
<gene>
    <name evidence="5" type="ORF">ABZ921_34200</name>
</gene>
<organism evidence="5 6">
    <name type="scientific">Streptomyces atriruber</name>
    <dbReference type="NCBI Taxonomy" id="545121"/>
    <lineage>
        <taxon>Bacteria</taxon>
        <taxon>Bacillati</taxon>
        <taxon>Actinomycetota</taxon>
        <taxon>Actinomycetes</taxon>
        <taxon>Kitasatosporales</taxon>
        <taxon>Streptomycetaceae</taxon>
        <taxon>Streptomyces</taxon>
    </lineage>
</organism>
<accession>A0ABV3BZG6</accession>
<evidence type="ECO:0000256" key="1">
    <source>
        <dbReference type="SAM" id="MobiDB-lite"/>
    </source>
</evidence>